<dbReference type="OrthoDB" id="2789670at2759"/>
<evidence type="ECO:0000256" key="6">
    <source>
        <dbReference type="ARBA" id="ARBA00023004"/>
    </source>
</evidence>
<dbReference type="InterPro" id="IPR036396">
    <property type="entry name" value="Cyt_P450_sf"/>
</dbReference>
<feature type="transmembrane region" description="Helical" evidence="8">
    <location>
        <begin position="12"/>
        <end position="29"/>
    </location>
</feature>
<evidence type="ECO:0000256" key="5">
    <source>
        <dbReference type="ARBA" id="ARBA00023002"/>
    </source>
</evidence>
<comment type="similarity">
    <text evidence="2">Belongs to the cytochrome P450 family.</text>
</comment>
<evidence type="ECO:0000256" key="4">
    <source>
        <dbReference type="ARBA" id="ARBA00022723"/>
    </source>
</evidence>
<evidence type="ECO:0000256" key="2">
    <source>
        <dbReference type="ARBA" id="ARBA00010617"/>
    </source>
</evidence>
<dbReference type="PANTHER" id="PTHR24302:SF15">
    <property type="entry name" value="FATTY-ACID PEROXYGENASE"/>
    <property type="match status" value="1"/>
</dbReference>
<keyword evidence="8" id="KW-1133">Transmembrane helix</keyword>
<keyword evidence="5" id="KW-0560">Oxidoreductase</keyword>
<dbReference type="Proteomes" id="UP000828390">
    <property type="component" value="Unassembled WGS sequence"/>
</dbReference>
<evidence type="ECO:0000313" key="10">
    <source>
        <dbReference type="Proteomes" id="UP000828390"/>
    </source>
</evidence>
<keyword evidence="10" id="KW-1185">Reference proteome</keyword>
<reference evidence="9" key="2">
    <citation type="submission" date="2020-11" db="EMBL/GenBank/DDBJ databases">
        <authorList>
            <person name="McCartney M.A."/>
            <person name="Auch B."/>
            <person name="Kono T."/>
            <person name="Mallez S."/>
            <person name="Becker A."/>
            <person name="Gohl D.M."/>
            <person name="Silverstein K.A.T."/>
            <person name="Koren S."/>
            <person name="Bechman K.B."/>
            <person name="Herman A."/>
            <person name="Abrahante J.E."/>
            <person name="Garbe J."/>
        </authorList>
    </citation>
    <scope>NUCLEOTIDE SEQUENCE</scope>
    <source>
        <strain evidence="9">Duluth1</strain>
        <tissue evidence="9">Whole animal</tissue>
    </source>
</reference>
<reference evidence="9" key="1">
    <citation type="journal article" date="2019" name="bioRxiv">
        <title>The Genome of the Zebra Mussel, Dreissena polymorpha: A Resource for Invasive Species Research.</title>
        <authorList>
            <person name="McCartney M.A."/>
            <person name="Auch B."/>
            <person name="Kono T."/>
            <person name="Mallez S."/>
            <person name="Zhang Y."/>
            <person name="Obille A."/>
            <person name="Becker A."/>
            <person name="Abrahante J.E."/>
            <person name="Garbe J."/>
            <person name="Badalamenti J.P."/>
            <person name="Herman A."/>
            <person name="Mangelson H."/>
            <person name="Liachko I."/>
            <person name="Sullivan S."/>
            <person name="Sone E.D."/>
            <person name="Koren S."/>
            <person name="Silverstein K.A.T."/>
            <person name="Beckman K.B."/>
            <person name="Gohl D.M."/>
        </authorList>
    </citation>
    <scope>NUCLEOTIDE SEQUENCE</scope>
    <source>
        <strain evidence="9">Duluth1</strain>
        <tissue evidence="9">Whole animal</tissue>
    </source>
</reference>
<accession>A0A9D3Z861</accession>
<evidence type="ECO:0000313" key="9">
    <source>
        <dbReference type="EMBL" id="KAH3712390.1"/>
    </source>
</evidence>
<dbReference type="InterPro" id="IPR002401">
    <property type="entry name" value="Cyt_P450_E_grp-I"/>
</dbReference>
<keyword evidence="8" id="KW-0812">Transmembrane</keyword>
<keyword evidence="8" id="KW-0472">Membrane</keyword>
<comment type="cofactor">
    <cofactor evidence="1">
        <name>heme</name>
        <dbReference type="ChEBI" id="CHEBI:30413"/>
    </cofactor>
</comment>
<dbReference type="CDD" id="cd11055">
    <property type="entry name" value="CYP3A-like"/>
    <property type="match status" value="1"/>
</dbReference>
<organism evidence="9 10">
    <name type="scientific">Dreissena polymorpha</name>
    <name type="common">Zebra mussel</name>
    <name type="synonym">Mytilus polymorpha</name>
    <dbReference type="NCBI Taxonomy" id="45954"/>
    <lineage>
        <taxon>Eukaryota</taxon>
        <taxon>Metazoa</taxon>
        <taxon>Spiralia</taxon>
        <taxon>Lophotrochozoa</taxon>
        <taxon>Mollusca</taxon>
        <taxon>Bivalvia</taxon>
        <taxon>Autobranchia</taxon>
        <taxon>Heteroconchia</taxon>
        <taxon>Euheterodonta</taxon>
        <taxon>Imparidentia</taxon>
        <taxon>Neoheterodontei</taxon>
        <taxon>Myida</taxon>
        <taxon>Dreissenoidea</taxon>
        <taxon>Dreissenidae</taxon>
        <taxon>Dreissena</taxon>
    </lineage>
</organism>
<evidence type="ECO:0000256" key="3">
    <source>
        <dbReference type="ARBA" id="ARBA00022617"/>
    </source>
</evidence>
<protein>
    <recommendedName>
        <fullName evidence="11">Cytochrome P450</fullName>
    </recommendedName>
</protein>
<keyword evidence="6" id="KW-0408">Iron</keyword>
<dbReference type="SUPFAM" id="SSF48264">
    <property type="entry name" value="Cytochrome P450"/>
    <property type="match status" value="1"/>
</dbReference>
<comment type="caution">
    <text evidence="9">The sequence shown here is derived from an EMBL/GenBank/DDBJ whole genome shotgun (WGS) entry which is preliminary data.</text>
</comment>
<evidence type="ECO:0000256" key="7">
    <source>
        <dbReference type="ARBA" id="ARBA00023033"/>
    </source>
</evidence>
<keyword evidence="7" id="KW-0503">Monooxygenase</keyword>
<proteinExistence type="inferred from homology"/>
<dbReference type="Pfam" id="PF00067">
    <property type="entry name" value="p450"/>
    <property type="match status" value="1"/>
</dbReference>
<dbReference type="InterPro" id="IPR050705">
    <property type="entry name" value="Cytochrome_P450_3A"/>
</dbReference>
<dbReference type="AlphaFoldDB" id="A0A9D3Z861"/>
<dbReference type="PRINTS" id="PR00463">
    <property type="entry name" value="EP450I"/>
</dbReference>
<dbReference type="PANTHER" id="PTHR24302">
    <property type="entry name" value="CYTOCHROME P450 FAMILY 3"/>
    <property type="match status" value="1"/>
</dbReference>
<dbReference type="GO" id="GO:0016705">
    <property type="term" value="F:oxidoreductase activity, acting on paired donors, with incorporation or reduction of molecular oxygen"/>
    <property type="evidence" value="ECO:0007669"/>
    <property type="project" value="InterPro"/>
</dbReference>
<dbReference type="EMBL" id="JAIWYP010000014">
    <property type="protein sequence ID" value="KAH3712390.1"/>
    <property type="molecule type" value="Genomic_DNA"/>
</dbReference>
<evidence type="ECO:0008006" key="11">
    <source>
        <dbReference type="Google" id="ProtNLM"/>
    </source>
</evidence>
<evidence type="ECO:0000256" key="8">
    <source>
        <dbReference type="SAM" id="Phobius"/>
    </source>
</evidence>
<evidence type="ECO:0000256" key="1">
    <source>
        <dbReference type="ARBA" id="ARBA00001971"/>
    </source>
</evidence>
<name>A0A9D3Z861_DREPO</name>
<dbReference type="FunFam" id="1.10.630.10:FF:000182">
    <property type="entry name" value="Cytochrome P450 3A4"/>
    <property type="match status" value="1"/>
</dbReference>
<dbReference type="Gene3D" id="1.10.630.10">
    <property type="entry name" value="Cytochrome P450"/>
    <property type="match status" value="1"/>
</dbReference>
<dbReference type="InterPro" id="IPR001128">
    <property type="entry name" value="Cyt_P450"/>
</dbReference>
<gene>
    <name evidence="9" type="ORF">DPMN_072090</name>
</gene>
<keyword evidence="3" id="KW-0349">Heme</keyword>
<sequence length="458" mass="52382">MEIIGIISLPNWLVGILASVLAICVYTWYKQSLFRRLGIPTKKTVFLLGDFVDMLKEGFSYISMDLYKKHGKVFGLYTGNKPTMVISDPDIIKHIMVKDFEHFTDRPQFIMLSKFWRSAMSFASGDAWRNIRHTLSPSFTSGKMRNMTPYLHRCLDIFHGLLEKNIEEHPQGFDIDPMVRCYTMDVICATSFGLEVSAQTDLENPFIKHSKEFLDINPSGNPLFIIQILFPELANAFPKLFESNLVAKHAIDFFKNASISLFEDRKKSDANYKDLLQLMVNANKQAENEETSGGKRKGLTDDEILTNSVTFMVGAYDTTAATIVWILYEMALHQDLQQKLVDEIEEQIGEKELSYDNVFTMRYVDMVMSETLRMHPPNTRLGRQPDCDIEICGVKIPKGMDCTISTDIVHFLEEYWEDPYTFNPERFSPENKSKINEYAYLPVRGGAAELCGYASSPA</sequence>
<dbReference type="GO" id="GO:0005506">
    <property type="term" value="F:iron ion binding"/>
    <property type="evidence" value="ECO:0007669"/>
    <property type="project" value="InterPro"/>
</dbReference>
<keyword evidence="4" id="KW-0479">Metal-binding</keyword>
<dbReference type="GO" id="GO:0020037">
    <property type="term" value="F:heme binding"/>
    <property type="evidence" value="ECO:0007669"/>
    <property type="project" value="InterPro"/>
</dbReference>
<dbReference type="GO" id="GO:0008395">
    <property type="term" value="F:steroid hydroxylase activity"/>
    <property type="evidence" value="ECO:0007669"/>
    <property type="project" value="TreeGrafter"/>
</dbReference>